<dbReference type="InterPro" id="IPR027417">
    <property type="entry name" value="P-loop_NTPase"/>
</dbReference>
<evidence type="ECO:0000256" key="18">
    <source>
        <dbReference type="SAM" id="MobiDB-lite"/>
    </source>
</evidence>
<dbReference type="GO" id="GO:0031033">
    <property type="term" value="P:myosin filament organization"/>
    <property type="evidence" value="ECO:0007669"/>
    <property type="project" value="UniProtKB-ARBA"/>
</dbReference>
<evidence type="ECO:0000256" key="1">
    <source>
        <dbReference type="ARBA" id="ARBA00004141"/>
    </source>
</evidence>
<dbReference type="GO" id="GO:0006506">
    <property type="term" value="P:GPI anchor biosynthetic process"/>
    <property type="evidence" value="ECO:0007669"/>
    <property type="project" value="UniProtKB-UniPathway"/>
</dbReference>
<dbReference type="FunFam" id="1.20.5.4820:FF:000002">
    <property type="entry name" value="Myosin heavy chain 10"/>
    <property type="match status" value="2"/>
</dbReference>
<dbReference type="Pfam" id="PF01576">
    <property type="entry name" value="Myosin_tail_1"/>
    <property type="match status" value="2"/>
</dbReference>
<dbReference type="Gene3D" id="3.40.850.10">
    <property type="entry name" value="Kinesin motor domain"/>
    <property type="match status" value="3"/>
</dbReference>
<evidence type="ECO:0000256" key="4">
    <source>
        <dbReference type="ARBA" id="ARBA00008321"/>
    </source>
</evidence>
<feature type="transmembrane region" description="Helical" evidence="19">
    <location>
        <begin position="3785"/>
        <end position="3802"/>
    </location>
</feature>
<dbReference type="GO" id="GO:0045214">
    <property type="term" value="P:sarcomere organization"/>
    <property type="evidence" value="ECO:0007669"/>
    <property type="project" value="UniProtKB-ARBA"/>
</dbReference>
<dbReference type="FunFam" id="3.30.70.1590:FF:000001">
    <property type="entry name" value="Myosin heavy chain"/>
    <property type="match status" value="2"/>
</dbReference>
<dbReference type="Gene3D" id="1.20.58.530">
    <property type="match status" value="2"/>
</dbReference>
<keyword evidence="9" id="KW-0112">Calmodulin-binding</keyword>
<feature type="binding site" evidence="16">
    <location>
        <begin position="1849"/>
        <end position="1856"/>
    </location>
    <ligand>
        <name>ATP</name>
        <dbReference type="ChEBI" id="CHEBI:30616"/>
    </ligand>
</feature>
<dbReference type="InterPro" id="IPR001609">
    <property type="entry name" value="Myosin_head_motor_dom-like"/>
</dbReference>
<feature type="compositionally biased region" description="Basic and acidic residues" evidence="18">
    <location>
        <begin position="467"/>
        <end position="476"/>
    </location>
</feature>
<feature type="domain" description="Myosin motor" evidence="20">
    <location>
        <begin position="1"/>
        <end position="250"/>
    </location>
</feature>
<dbReference type="GO" id="GO:0000146">
    <property type="term" value="F:microfilament motor activity"/>
    <property type="evidence" value="ECO:0007669"/>
    <property type="project" value="TreeGrafter"/>
</dbReference>
<feature type="compositionally biased region" description="Polar residues" evidence="18">
    <location>
        <begin position="1500"/>
        <end position="1510"/>
    </location>
</feature>
<dbReference type="GO" id="GO:0005524">
    <property type="term" value="F:ATP binding"/>
    <property type="evidence" value="ECO:0007669"/>
    <property type="project" value="UniProtKB-UniRule"/>
</dbReference>
<dbReference type="InterPro" id="IPR036961">
    <property type="entry name" value="Kinesin_motor_dom_sf"/>
</dbReference>
<feature type="coiled-coil region" evidence="17">
    <location>
        <begin position="2789"/>
        <end position="3041"/>
    </location>
</feature>
<keyword evidence="10 19" id="KW-1133">Transmembrane helix</keyword>
<evidence type="ECO:0000259" key="21">
    <source>
        <dbReference type="PROSITE" id="PS51844"/>
    </source>
</evidence>
<dbReference type="Gene3D" id="1.10.10.820">
    <property type="match status" value="1"/>
</dbReference>
<dbReference type="Gene3D" id="2.30.30.360">
    <property type="entry name" value="Myosin S1 fragment, N-terminal"/>
    <property type="match status" value="1"/>
</dbReference>
<feature type="domain" description="Myosin N-terminal SH3-like" evidence="21">
    <location>
        <begin position="1614"/>
        <end position="1664"/>
    </location>
</feature>
<dbReference type="SMART" id="SM00015">
    <property type="entry name" value="IQ"/>
    <property type="match status" value="2"/>
</dbReference>
<dbReference type="PROSITE" id="PS50096">
    <property type="entry name" value="IQ"/>
    <property type="match status" value="2"/>
</dbReference>
<dbReference type="GO" id="GO:0016460">
    <property type="term" value="C:myosin II complex"/>
    <property type="evidence" value="ECO:0007669"/>
    <property type="project" value="TreeGrafter"/>
</dbReference>
<dbReference type="PROSITE" id="PS51456">
    <property type="entry name" value="MYOSIN_MOTOR"/>
    <property type="match status" value="2"/>
</dbReference>
<evidence type="ECO:0000259" key="20">
    <source>
        <dbReference type="PROSITE" id="PS51456"/>
    </source>
</evidence>
<dbReference type="SMART" id="SM00242">
    <property type="entry name" value="MYSc"/>
    <property type="match status" value="1"/>
</dbReference>
<comment type="similarity">
    <text evidence="4">Belongs to the PIGC family.</text>
</comment>
<dbReference type="FunFam" id="1.20.58.530:FF:000003">
    <property type="entry name" value="Myosin heavy chain 10"/>
    <property type="match status" value="1"/>
</dbReference>
<dbReference type="Gene3D" id="1.20.5.4820">
    <property type="match status" value="1"/>
</dbReference>
<dbReference type="PANTHER" id="PTHR45615">
    <property type="entry name" value="MYOSIN HEAVY CHAIN, NON-MUSCLE"/>
    <property type="match status" value="1"/>
</dbReference>
<keyword evidence="15 16" id="KW-0009">Actin-binding</keyword>
<proteinExistence type="inferred from homology"/>
<dbReference type="EMBL" id="OA883015">
    <property type="protein sequence ID" value="CAD7277693.1"/>
    <property type="molecule type" value="Genomic_DNA"/>
</dbReference>
<keyword evidence="8 16" id="KW-0067">ATP-binding</keyword>
<evidence type="ECO:0000256" key="11">
    <source>
        <dbReference type="ARBA" id="ARBA00023054"/>
    </source>
</evidence>
<feature type="domain" description="Myosin motor" evidence="20">
    <location>
        <begin position="1668"/>
        <end position="2459"/>
    </location>
</feature>
<keyword evidence="6 19" id="KW-0812">Transmembrane</keyword>
<dbReference type="GO" id="GO:0005516">
    <property type="term" value="F:calmodulin binding"/>
    <property type="evidence" value="ECO:0007669"/>
    <property type="project" value="UniProtKB-KW"/>
</dbReference>
<dbReference type="PROSITE" id="PS51844">
    <property type="entry name" value="SH3_LIKE"/>
    <property type="match status" value="1"/>
</dbReference>
<dbReference type="GO" id="GO:0006936">
    <property type="term" value="P:muscle contraction"/>
    <property type="evidence" value="ECO:0007669"/>
    <property type="project" value="UniProtKB-ARBA"/>
</dbReference>
<dbReference type="FunFam" id="1.20.120.720:FF:000001">
    <property type="entry name" value="Myosin heavy chain, muscle"/>
    <property type="match status" value="1"/>
</dbReference>
<evidence type="ECO:0000256" key="10">
    <source>
        <dbReference type="ARBA" id="ARBA00022989"/>
    </source>
</evidence>
<feature type="region of interest" description="Disordered" evidence="18">
    <location>
        <begin position="1460"/>
        <end position="1517"/>
    </location>
</feature>
<evidence type="ECO:0000313" key="22">
    <source>
        <dbReference type="EMBL" id="CAD7277693.1"/>
    </source>
</evidence>
<dbReference type="GO" id="GO:0048731">
    <property type="term" value="P:system development"/>
    <property type="evidence" value="ECO:0007669"/>
    <property type="project" value="UniProtKB-ARBA"/>
</dbReference>
<gene>
    <name evidence="22" type="ORF">NMOB1V02_LOCUS5421</name>
</gene>
<feature type="transmembrane region" description="Helical" evidence="19">
    <location>
        <begin position="3725"/>
        <end position="3744"/>
    </location>
</feature>
<dbReference type="Pfam" id="PF02736">
    <property type="entry name" value="Myosin_N"/>
    <property type="match status" value="1"/>
</dbReference>
<keyword evidence="23" id="KW-1185">Reference proteome</keyword>
<feature type="transmembrane region" description="Helical" evidence="19">
    <location>
        <begin position="3862"/>
        <end position="3881"/>
    </location>
</feature>
<dbReference type="FunFam" id="1.20.5.340:FF:000007">
    <property type="entry name" value="Myosin heavy chain, non-muscle"/>
    <property type="match status" value="2"/>
</dbReference>
<evidence type="ECO:0000256" key="3">
    <source>
        <dbReference type="ARBA" id="ARBA00008314"/>
    </source>
</evidence>
<comment type="caution">
    <text evidence="16">Lacks conserved residue(s) required for the propagation of feature annotation.</text>
</comment>
<dbReference type="InterPro" id="IPR002928">
    <property type="entry name" value="Myosin_tail"/>
</dbReference>
<dbReference type="Gene3D" id="3.30.70.1590">
    <property type="match status" value="1"/>
</dbReference>
<evidence type="ECO:0000256" key="6">
    <source>
        <dbReference type="ARBA" id="ARBA00022692"/>
    </source>
</evidence>
<evidence type="ECO:0000256" key="13">
    <source>
        <dbReference type="ARBA" id="ARBA00023136"/>
    </source>
</evidence>
<feature type="region of interest" description="Actin-binding" evidence="16">
    <location>
        <begin position="128"/>
        <end position="150"/>
    </location>
</feature>
<dbReference type="GO" id="GO:0032982">
    <property type="term" value="C:myosin filament"/>
    <property type="evidence" value="ECO:0007669"/>
    <property type="project" value="TreeGrafter"/>
</dbReference>
<dbReference type="OrthoDB" id="10254995at2759"/>
<dbReference type="GO" id="GO:0042802">
    <property type="term" value="F:identical protein binding"/>
    <property type="evidence" value="ECO:0007669"/>
    <property type="project" value="UniProtKB-ARBA"/>
</dbReference>
<dbReference type="PRINTS" id="PR00193">
    <property type="entry name" value="MYOSINHEAVY"/>
</dbReference>
<evidence type="ECO:0000256" key="9">
    <source>
        <dbReference type="ARBA" id="ARBA00022860"/>
    </source>
</evidence>
<organism evidence="22">
    <name type="scientific">Notodromas monacha</name>
    <dbReference type="NCBI Taxonomy" id="399045"/>
    <lineage>
        <taxon>Eukaryota</taxon>
        <taxon>Metazoa</taxon>
        <taxon>Ecdysozoa</taxon>
        <taxon>Arthropoda</taxon>
        <taxon>Crustacea</taxon>
        <taxon>Oligostraca</taxon>
        <taxon>Ostracoda</taxon>
        <taxon>Podocopa</taxon>
        <taxon>Podocopida</taxon>
        <taxon>Cypridocopina</taxon>
        <taxon>Cypridoidea</taxon>
        <taxon>Cyprididae</taxon>
        <taxon>Notodromas</taxon>
    </lineage>
</organism>
<evidence type="ECO:0000256" key="7">
    <source>
        <dbReference type="ARBA" id="ARBA00022741"/>
    </source>
</evidence>
<comment type="subcellular location">
    <subcellularLocation>
        <location evidence="1">Membrane</location>
        <topology evidence="1">Multi-pass membrane protein</topology>
    </subcellularLocation>
</comment>
<dbReference type="FunFam" id="1.20.5.340:FF:000009">
    <property type="entry name" value="myosin-11 isoform X2"/>
    <property type="match status" value="2"/>
</dbReference>
<dbReference type="PANTHER" id="PTHR45615:SF40">
    <property type="entry name" value="MYOSIN HEAVY CHAIN, NON-MUSCLE"/>
    <property type="match status" value="1"/>
</dbReference>
<dbReference type="InterPro" id="IPR004009">
    <property type="entry name" value="SH3_Myosin"/>
</dbReference>
<dbReference type="GO" id="GO:0016020">
    <property type="term" value="C:membrane"/>
    <property type="evidence" value="ECO:0007669"/>
    <property type="project" value="UniProtKB-SubCell"/>
</dbReference>
<comment type="pathway">
    <text evidence="2">Glycolipid biosynthesis; glycosylphosphatidylinositol-anchor biosynthesis.</text>
</comment>
<keyword evidence="12 16" id="KW-0518">Myosin</keyword>
<dbReference type="GO" id="GO:0045177">
    <property type="term" value="C:apical part of cell"/>
    <property type="evidence" value="ECO:0007669"/>
    <property type="project" value="UniProtKB-ARBA"/>
</dbReference>
<keyword evidence="14 16" id="KW-0505">Motor protein</keyword>
<feature type="coiled-coil region" evidence="17">
    <location>
        <begin position="3070"/>
        <end position="3607"/>
    </location>
</feature>
<dbReference type="UniPathway" id="UPA00196"/>
<evidence type="ECO:0000256" key="2">
    <source>
        <dbReference type="ARBA" id="ARBA00004687"/>
    </source>
</evidence>
<evidence type="ECO:0008006" key="24">
    <source>
        <dbReference type="Google" id="ProtNLM"/>
    </source>
</evidence>
<evidence type="ECO:0000256" key="8">
    <source>
        <dbReference type="ARBA" id="ARBA00022840"/>
    </source>
</evidence>
<sequence>MGILALLDEECWFPKATDKSFVEKLMASHSLHPKFVKTDFRGAGDFAIVHYAGQVDYSAQQWLMKNMDPLNENVVSLLQASQEPFMVQIWKDAEIVGMGSMVSTDTQFGSRTRKGMFRTVSQLYKEQLTKLMSTLRNTNPNFVRCIIPNHEKRAGKIDPLLVLDQLRCNGVLEGIRICRQGFPNRIPFQEFRQRYELLTPNCIPKGFMDGKKACEKMINSLELDQNLFRIGQSKIFFRAGVLAHLEEERDFKITDLIVNFQSYCRGLLARRNYQKRMQQLNAMRIIQRNCSAYLKLRNWQWWRLYTKVKPLLQVTKQEEKLTQKEDELRAIKDKLEAQNRTSAEIEKKYEQIIEEKNILAEQLQAETELCAEAEEMRARLQSRKQELEDILHDLEARVEEEEDRANQLQVEKKKLQSHIQDLEEQLEEEEANRQKLQLEKVQVESKIKKLEEDLSIAEDSNQKLSKEKKMLEERANDLSQALAEEEEKSKHLGKLRAKQEASIADLEERLIKENQARQEMERAKRKADSELNDVKEQLNERKVQIEEIQLQLAKREEELTQAMMKVDEEAAQKSQNSKVVRELEAHLAELQEDLEAEKSARAKAEKQKRDLNEELEALKNELLDSLDSTAAQQELRTKREQELAALKRSLEEEMVNHEQTIADLRHKHGQGLEELNDQLDTAKKTKAALEKAKQNLEAEVADMANEIKMLSAARQDTDRKRKTVEAQLAEAESRLAEMEHYRGGEVEKMQKMAAELESLQAQLSEAESRAINASKNLSTAESQLAEAQSLLDEETRQKMALKTDLRQAETIREQLKEQLEEEDEARRALEKQVAALLVQSSEAKKKADEEAANSAALDELKKKLIKEIEALQLSRDELQSANEKLEKSRKKIQAELEDANIDLEVQRGKVAELEKKQRNFDKILAEEKAISSRISEERDNAEREAREKETKLLSMTRALEDALAQNEDLERQKKQLQAELEDVVSSQGTADRNAVELERAKRTLETQLADQKTQYEELEDEFQLMEDAKLRLEVNMQALKQQMERDLQAKEELAEEQRRSLQKQLRDMEVELEDERKQRAAAINSRKKMEADYKDLEQQVEMSNKLKEDALKQFKKVQSQVKDYQRDADEARAARDELLLQLKEAEKKMKNFEADVFQAQEDLGAAERARRAAETERDELAEEINNHSSRGTLLADEKRRLEARIQALEEELEEEQNTLEAMAERSRKAQLQIEQLGTDLAAEKGLTNKTENQRVFLERQNKELKAKIAELETSQRAKSKATIAALESKIANFEEQLEAEAKERQAAMKMNRKLEKKVKELSLQLEDEKRHADQYKEQNEKTSTRIKALKRQLDEAEEEITREKSQRRKAQRELEDALEVQEDQSRELASLRNRLSRRSAKESMTTIFAKRASILDDFSEVSVAPSVAPTRSAPNMYMDFSSDASTMRMTSASVLNVDDENSARLVSSRDASESPRGGASLSGRAVGGKRGSIPPGVDDTNASIATTNQDDSVDGEEENTPFGMFKECGNAANFSAVLIRSDFGALFGKFHRVKRWGVVGRRCARGLSASVVSGSASFFNMTMGEDHQLDAADLKYLVVDKNRFTDPVAQAEWTKKRLVWVPHDTNAFVAAGIKAERADEVEVEIVDTNKRVVVSKDEVQKMNPPKFDKVEDMAALTCLNEASVLHNIKDRYYSGLIYTYSGLFCVVVNPYKRLPIYSEKIIECYKGKKRHEVPPHVFAVTDAAYRSMLQGFISLEMYVFEIRSRFVPNRRVQSLGTSPDFEFWRETYSGLFCVVVNPYKRLPIYSEKIIECYKGKKRHEVPPHVFAVTDAAYRSMLQDRDDQSILCTGESGAGKTENTKKVIQYLAIVAASKPKSHTPAPHVTTNRFCALENRGELEQQLLQANPILEAFGNAKTVKNDNSSRFGKFIKINFDSSGYIAGANIETYLLEKSRAIRQAKNERTFHIFYQLLLGATSQERKDYLLESVPNYTFMSQGQLQLTGVDETQEFEATVKAMTIMGLSPEELSAIFKTVSAVLLFGNMQFKQERNSDQATLPDNTVAQKLAHLLGVPVTEMTKAFLKPRIKVGREHVSKTQTKEQVEFAVEALAKAMYEKLFRWLVIRINKSLDRTKRQGPSFIGILDIAGFEIFELNSFEQLCINYTNEKLQQLFNHTMFILEQEEYQKEGIEWQFIDFGLDLQPTIDLIEKPMGILSLLDEECWFPKATDKTFVEKLMTSHSLHPKFMKTDFRGVSDFAVVHYAGQVDYSAAKWLMKNMDPLNENVVSLLQSSQENFMVQIWKDAEIVGMGSMVSPDSQFGGARTRKGMFRTVSQLYKEQLAKLMGTLRNTNPNFVRCIIPNHEKRAGKIDPLLVLDQLRCNGVLEGIRICKRGFPNRIPFQEFRQRYELLTPNCIPKGFMDGKKACERMIASLEIDENCFRIGQSKIFFRAGVLAHLEEERELKITDLIINFQSYCRGMLARKNFQRRMQQLNAMRIIQRNCSAYLKLRNWQWWRLYTKVKPLLQVTKQEEKLTEKEDELRAVKEKLEAQCRVAADVEKKYEMIIEEKNILAEQLQAETELCAEAEEMRARLQSRKQELEDILHDLEARVEEEEDRSNQLQVEKKKLQTHIQDLEEQLEEEEANRQKLQLEKVHVESKVKKLEEDLSIAEDAMQKLSKEKKMLDERANDLSQALAEEEEKSKHLSKLRIKQETSIAELEERVIKENQARQEMERAKRKADGELNDIKEQLNDRKVKIEEIQQLLSKRDEELTQALMKVDSETAQKSQNSKFVRELEAHLAELQEDLEAEKGARAKAEKQKRDLNEELEALKNELLDSLDSTAAQQELRTKREQELAALKRSLEEEVANHEQNIAELRHKHNQALEQLNDQLDTAKKSKVALEKAKQTLESETTEQAKEIKMLLATRQDADRRRKAVETHLAETESRLSELEHLRASETEKIQRLTAEVESLQIQLSEAESRSISAGKNLLTAESQLAESQQVLAEETRQKMALKAELRHSEASREQLREQLEEEGEAKAAFEKQVSVLSSQVVEAKRKAEEEALNSAAVEEVKKRLVKDLESVQNSRDELQAANEKLEKSRKKLQVELEDANTDLDTQRGKVVELEKKQRNFDKVLAEEKAVSSRVAEERDNAEREAREKETKLLSLVRALDDALTQVQELERQKNQLQVELEDVVSSQGTADRNAVELERAKRTLETQLAEQKTQYEELEDEFQLMEDAKLRLEVNMQALKQQMDRDLQAKEEVAEEQRKSLQKQLRDMEVELEDERKQRVAALNSRKKMEADFKDLEQQVMMSNKLKEDALKQFKKVQSQVKDYQRDTDEARAARDELLLQLKDAEKKMKNLEADVYQVHENLAAAERGRRAAEVERDELAEEISSHSTKGILLADDKRRLDARIQALEDELEEEQTGREAMAERFRKAQLQIEQLTADLSAEKGSTSKSESQRVLLERQNKELKAKIGELETAQRAKSKATIAALESKIANFEEQLEAEGRERQAALKINRKLEKKVKELFLQLEDEKRNSDQNKEANEKTTVRIKALKRQLEEAEEEITREKAQRRKAQRELEDALEAHEDQARELATLRNRLRRDGTSVSGRPGGGKMGAMDEISASLPAYQTEALDGEDDRSKKMEGKANWHKVLYKRRNLPDNHDDDTFLERVKRNVNFRHVTRLEAIVGSCRVAQQICAVCLFGIAFVHMDAKNVDEMDVFWATSLASFVGYIVYKMIVGWKRSLWDDLKSLWIFLFAGYGLSPVLKTLTASISTDTIEAMAIMMFITHLIFHNYGLDAAIVSRALSINAAVFASICLASRLPTTTHAFVLLTMAVEFFALWPVLRDQIVERLSNVHQILWTIVLMAASFGAIFVLSSVFSILFLMLMLFVCIICPLWFVSWQTLKENIYGPWDEAVISD</sequence>
<dbReference type="GO" id="GO:0030017">
    <property type="term" value="C:sarcomere"/>
    <property type="evidence" value="ECO:0007669"/>
    <property type="project" value="UniProtKB-ARBA"/>
</dbReference>
<dbReference type="InterPro" id="IPR008989">
    <property type="entry name" value="Myosin_S1_N"/>
</dbReference>
<dbReference type="Gene3D" id="6.10.250.2420">
    <property type="match status" value="2"/>
</dbReference>
<dbReference type="InterPro" id="IPR009450">
    <property type="entry name" value="Plno_GlcNAc_GPI2"/>
</dbReference>
<evidence type="ECO:0000256" key="5">
    <source>
        <dbReference type="ARBA" id="ARBA00022502"/>
    </source>
</evidence>
<evidence type="ECO:0000256" key="12">
    <source>
        <dbReference type="ARBA" id="ARBA00023123"/>
    </source>
</evidence>
<dbReference type="SUPFAM" id="SSF90257">
    <property type="entry name" value="Myosin rod fragments"/>
    <property type="match status" value="8"/>
</dbReference>
<evidence type="ECO:0000256" key="14">
    <source>
        <dbReference type="ARBA" id="ARBA00023175"/>
    </source>
</evidence>
<evidence type="ECO:0000256" key="15">
    <source>
        <dbReference type="ARBA" id="ARBA00023203"/>
    </source>
</evidence>
<reference evidence="22" key="1">
    <citation type="submission" date="2020-11" db="EMBL/GenBank/DDBJ databases">
        <authorList>
            <person name="Tran Van P."/>
        </authorList>
    </citation>
    <scope>NUCLEOTIDE SEQUENCE</scope>
</reference>
<dbReference type="Pfam" id="PF00063">
    <property type="entry name" value="Myosin_head"/>
    <property type="match status" value="3"/>
</dbReference>
<keyword evidence="11 17" id="KW-0175">Coiled coil</keyword>
<dbReference type="Pfam" id="PF06432">
    <property type="entry name" value="GPI2"/>
    <property type="match status" value="1"/>
</dbReference>
<name>A0A7R9BLT0_9CRUS</name>
<dbReference type="FunFam" id="1.10.10.820:FF:000001">
    <property type="entry name" value="Myosin heavy chain"/>
    <property type="match status" value="1"/>
</dbReference>
<keyword evidence="5" id="KW-0337">GPI-anchor biosynthesis</keyword>
<protein>
    <recommendedName>
        <fullName evidence="24">Myosin heavy chain</fullName>
    </recommendedName>
</protein>
<feature type="coiled-coil region" evidence="17">
    <location>
        <begin position="2523"/>
        <end position="2760"/>
    </location>
</feature>
<comment type="similarity">
    <text evidence="3 16">Belongs to the TRAFAC class myosin-kinesin ATPase superfamily. Myosin family.</text>
</comment>
<feature type="region of interest" description="Disordered" evidence="18">
    <location>
        <begin position="467"/>
        <end position="496"/>
    </location>
</feature>
<feature type="transmembrane region" description="Helical" evidence="19">
    <location>
        <begin position="3833"/>
        <end position="3850"/>
    </location>
</feature>
<dbReference type="FunFam" id="3.40.850.10:FF:000101">
    <property type="entry name" value="Slow myosin heavy chain 2"/>
    <property type="match status" value="1"/>
</dbReference>
<dbReference type="GO" id="GO:0051015">
    <property type="term" value="F:actin filament binding"/>
    <property type="evidence" value="ECO:0007669"/>
    <property type="project" value="InterPro"/>
</dbReference>
<keyword evidence="13 19" id="KW-0472">Membrane</keyword>
<dbReference type="Proteomes" id="UP000678499">
    <property type="component" value="Unassembled WGS sequence"/>
</dbReference>
<accession>A0A7R9BLT0</accession>
<feature type="transmembrane region" description="Helical" evidence="19">
    <location>
        <begin position="3756"/>
        <end position="3779"/>
    </location>
</feature>
<dbReference type="Gene3D" id="1.20.120.720">
    <property type="entry name" value="Myosin VI head, motor domain, U50 subdomain"/>
    <property type="match status" value="1"/>
</dbReference>
<evidence type="ECO:0000313" key="23">
    <source>
        <dbReference type="Proteomes" id="UP000678499"/>
    </source>
</evidence>
<dbReference type="GO" id="GO:0060972">
    <property type="term" value="P:left/right pattern formation"/>
    <property type="evidence" value="ECO:0007669"/>
    <property type="project" value="UniProtKB-ARBA"/>
</dbReference>
<feature type="transmembrane region" description="Helical" evidence="19">
    <location>
        <begin position="3887"/>
        <end position="3905"/>
    </location>
</feature>
<keyword evidence="7 16" id="KW-0547">Nucleotide-binding</keyword>
<dbReference type="Pfam" id="PF00612">
    <property type="entry name" value="IQ"/>
    <property type="match status" value="2"/>
</dbReference>
<evidence type="ECO:0000256" key="17">
    <source>
        <dbReference type="SAM" id="Coils"/>
    </source>
</evidence>
<dbReference type="InterPro" id="IPR000048">
    <property type="entry name" value="IQ_motif_EF-hand-BS"/>
</dbReference>
<dbReference type="EMBL" id="CAJPEX010000978">
    <property type="protein sequence ID" value="CAG0917845.1"/>
    <property type="molecule type" value="Genomic_DNA"/>
</dbReference>
<evidence type="ECO:0000256" key="16">
    <source>
        <dbReference type="PROSITE-ProRule" id="PRU00782"/>
    </source>
</evidence>
<feature type="region of interest" description="Actin-binding" evidence="16">
    <location>
        <begin position="2337"/>
        <end position="2359"/>
    </location>
</feature>
<dbReference type="SUPFAM" id="SSF52540">
    <property type="entry name" value="P-loop containing nucleoside triphosphate hydrolases"/>
    <property type="match status" value="3"/>
</dbReference>
<dbReference type="Gene3D" id="4.10.270.10">
    <property type="entry name" value="Myosin, subunit A"/>
    <property type="match status" value="1"/>
</dbReference>
<dbReference type="Gene3D" id="1.20.5.340">
    <property type="match status" value="4"/>
</dbReference>
<evidence type="ECO:0000256" key="19">
    <source>
        <dbReference type="SAM" id="Phobius"/>
    </source>
</evidence>